<keyword evidence="3" id="KW-1185">Reference proteome</keyword>
<gene>
    <name evidence="2" type="ORF">OXX778_LOCUS12744</name>
</gene>
<reference evidence="2" key="1">
    <citation type="submission" date="2021-02" db="EMBL/GenBank/DDBJ databases">
        <authorList>
            <person name="Nowell W R."/>
        </authorList>
    </citation>
    <scope>NUCLEOTIDE SEQUENCE</scope>
    <source>
        <strain evidence="2">Ploen Becks lab</strain>
    </source>
</reference>
<sequence length="198" mass="22813">MNETPKYIGSINEFDPNDFLCPELISKLFFSFDRIILTSFPTETHGNLVEIISDSTRKGFERKFHGKIRPRGSSDISLVNLRECCHEFKKSPDDSISIIHSYLDGRSDPFLVIEIEYAIMVQFSKVPEGNESIRKIVAQRSDSNPIVFYDSSDERETKEHQIIKEHSFKCKGSESKFLSSRNHEKDPKKFLTKGSSRL</sequence>
<evidence type="ECO:0000313" key="2">
    <source>
        <dbReference type="EMBL" id="CAF0927906.1"/>
    </source>
</evidence>
<feature type="region of interest" description="Disordered" evidence="1">
    <location>
        <begin position="174"/>
        <end position="198"/>
    </location>
</feature>
<evidence type="ECO:0000256" key="1">
    <source>
        <dbReference type="SAM" id="MobiDB-lite"/>
    </source>
</evidence>
<evidence type="ECO:0000313" key="3">
    <source>
        <dbReference type="Proteomes" id="UP000663879"/>
    </source>
</evidence>
<organism evidence="2 3">
    <name type="scientific">Brachionus calyciflorus</name>
    <dbReference type="NCBI Taxonomy" id="104777"/>
    <lineage>
        <taxon>Eukaryota</taxon>
        <taxon>Metazoa</taxon>
        <taxon>Spiralia</taxon>
        <taxon>Gnathifera</taxon>
        <taxon>Rotifera</taxon>
        <taxon>Eurotatoria</taxon>
        <taxon>Monogononta</taxon>
        <taxon>Pseudotrocha</taxon>
        <taxon>Ploima</taxon>
        <taxon>Brachionidae</taxon>
        <taxon>Brachionus</taxon>
    </lineage>
</organism>
<accession>A0A814BK89</accession>
<dbReference type="EMBL" id="CAJNOC010002348">
    <property type="protein sequence ID" value="CAF0927906.1"/>
    <property type="molecule type" value="Genomic_DNA"/>
</dbReference>
<dbReference type="Proteomes" id="UP000663879">
    <property type="component" value="Unassembled WGS sequence"/>
</dbReference>
<proteinExistence type="predicted"/>
<comment type="caution">
    <text evidence="2">The sequence shown here is derived from an EMBL/GenBank/DDBJ whole genome shotgun (WGS) entry which is preliminary data.</text>
</comment>
<dbReference type="AlphaFoldDB" id="A0A814BK89"/>
<protein>
    <submittedName>
        <fullName evidence="2">Uncharacterized protein</fullName>
    </submittedName>
</protein>
<name>A0A814BK89_9BILA</name>